<dbReference type="SUPFAM" id="SSF51182">
    <property type="entry name" value="RmlC-like cupins"/>
    <property type="match status" value="1"/>
</dbReference>
<proteinExistence type="predicted"/>
<dbReference type="PANTHER" id="PTHR40112">
    <property type="entry name" value="H2HPP ISOMERASE"/>
    <property type="match status" value="1"/>
</dbReference>
<dbReference type="InterPro" id="IPR013096">
    <property type="entry name" value="Cupin_2"/>
</dbReference>
<dbReference type="Proteomes" id="UP001139534">
    <property type="component" value="Unassembled WGS sequence"/>
</dbReference>
<dbReference type="EMBL" id="JALPRK010000010">
    <property type="protein sequence ID" value="MCK8487977.1"/>
    <property type="molecule type" value="Genomic_DNA"/>
</dbReference>
<keyword evidence="3" id="KW-1185">Reference proteome</keyword>
<dbReference type="RefSeq" id="WP_248552061.1">
    <property type="nucleotide sequence ID" value="NZ_JALPRK010000010.1"/>
</dbReference>
<dbReference type="InterPro" id="IPR052535">
    <property type="entry name" value="Bacilysin_H2HPP_isomerase"/>
</dbReference>
<evidence type="ECO:0000313" key="2">
    <source>
        <dbReference type="EMBL" id="MCK8487977.1"/>
    </source>
</evidence>
<evidence type="ECO:0000313" key="3">
    <source>
        <dbReference type="Proteomes" id="UP001139534"/>
    </source>
</evidence>
<comment type="caution">
    <text evidence="2">The sequence shown here is derived from an EMBL/GenBank/DDBJ whole genome shotgun (WGS) entry which is preliminary data.</text>
</comment>
<dbReference type="CDD" id="cd02238">
    <property type="entry name" value="cupin_KdgF"/>
    <property type="match status" value="1"/>
</dbReference>
<gene>
    <name evidence="2" type="ORF">M0651_12415</name>
</gene>
<dbReference type="AlphaFoldDB" id="A0A9X1XZ71"/>
<organism evidence="2 3">
    <name type="scientific">Paenibacillus mellifer</name>
    <dbReference type="NCBI Taxonomy" id="2937794"/>
    <lineage>
        <taxon>Bacteria</taxon>
        <taxon>Bacillati</taxon>
        <taxon>Bacillota</taxon>
        <taxon>Bacilli</taxon>
        <taxon>Bacillales</taxon>
        <taxon>Paenibacillaceae</taxon>
        <taxon>Paenibacillus</taxon>
    </lineage>
</organism>
<dbReference type="InterPro" id="IPR014710">
    <property type="entry name" value="RmlC-like_jellyroll"/>
</dbReference>
<accession>A0A9X1XZ71</accession>
<feature type="domain" description="Cupin type-2" evidence="1">
    <location>
        <begin position="29"/>
        <end position="93"/>
    </location>
</feature>
<dbReference type="Pfam" id="PF07883">
    <property type="entry name" value="Cupin_2"/>
    <property type="match status" value="1"/>
</dbReference>
<reference evidence="2" key="1">
    <citation type="submission" date="2022-04" db="EMBL/GenBank/DDBJ databases">
        <authorList>
            <person name="Seo M.-J."/>
        </authorList>
    </citation>
    <scope>NUCLEOTIDE SEQUENCE</scope>
    <source>
        <strain evidence="2">MBLB2552</strain>
    </source>
</reference>
<evidence type="ECO:0000259" key="1">
    <source>
        <dbReference type="Pfam" id="PF07883"/>
    </source>
</evidence>
<dbReference type="PIRSF" id="PIRSF029883">
    <property type="entry name" value="KdgF"/>
    <property type="match status" value="1"/>
</dbReference>
<protein>
    <submittedName>
        <fullName evidence="2">Cupin domain-containing protein</fullName>
    </submittedName>
</protein>
<dbReference type="Gene3D" id="2.60.120.10">
    <property type="entry name" value="Jelly Rolls"/>
    <property type="match status" value="1"/>
</dbReference>
<dbReference type="InterPro" id="IPR011051">
    <property type="entry name" value="RmlC_Cupin_sf"/>
</dbReference>
<dbReference type="InterPro" id="IPR025499">
    <property type="entry name" value="KdgF"/>
</dbReference>
<dbReference type="PANTHER" id="PTHR40112:SF1">
    <property type="entry name" value="H2HPP ISOMERASE"/>
    <property type="match status" value="1"/>
</dbReference>
<sequence>MSEHNRWEAAEPGVTRRIFQPGESLMMMEVHFEAGAEGAVHSHEQEQLTYCLEGQLEFTVDGFTTLLSAGETLVIPSRAVHGCRALKPSKLLDAFTPLRMDLLGRGE</sequence>
<name>A0A9X1XZ71_9BACL</name>